<evidence type="ECO:0000313" key="3">
    <source>
        <dbReference type="Proteomes" id="UP000297239"/>
    </source>
</evidence>
<organism evidence="2 3">
    <name type="scientific">Leptospira kanakyensis</name>
    <dbReference type="NCBI Taxonomy" id="2484968"/>
    <lineage>
        <taxon>Bacteria</taxon>
        <taxon>Pseudomonadati</taxon>
        <taxon>Spirochaetota</taxon>
        <taxon>Spirochaetia</taxon>
        <taxon>Leptospirales</taxon>
        <taxon>Leptospiraceae</taxon>
        <taxon>Leptospira</taxon>
    </lineage>
</organism>
<dbReference type="OrthoDB" id="9795206at2"/>
<dbReference type="InterPro" id="IPR016181">
    <property type="entry name" value="Acyl_CoA_acyltransferase"/>
</dbReference>
<name>A0A6N4QGV3_9LEPT</name>
<dbReference type="CDD" id="cd04301">
    <property type="entry name" value="NAT_SF"/>
    <property type="match status" value="1"/>
</dbReference>
<evidence type="ECO:0000259" key="1">
    <source>
        <dbReference type="PROSITE" id="PS51186"/>
    </source>
</evidence>
<dbReference type="RefSeq" id="WP_135633463.1">
    <property type="nucleotide sequence ID" value="NZ_RQFE01000021.1"/>
</dbReference>
<keyword evidence="3" id="KW-1185">Reference proteome</keyword>
<comment type="caution">
    <text evidence="2">The sequence shown here is derived from an EMBL/GenBank/DDBJ whole genome shotgun (WGS) entry which is preliminary data.</text>
</comment>
<keyword evidence="2" id="KW-0808">Transferase</keyword>
<sequence length="175" mass="20336">MKIKLTPFTERDIERILSWTKTAEFLLIWSGPVYKFKTLKEQLKCDLEFAEKNQKRFKMFSVIDSENLTLVGHAQVTIDSQNDSAHISRILIGDESMRGQGIGLQIIKSLLEIIFQKLQLHRATLNVYDFNLSAIKCYESAGFKAEGHLKENNKYLDRYWSTIPMAILRSEYLKV</sequence>
<dbReference type="Pfam" id="PF00583">
    <property type="entry name" value="Acetyltransf_1"/>
    <property type="match status" value="1"/>
</dbReference>
<evidence type="ECO:0000313" key="2">
    <source>
        <dbReference type="EMBL" id="TGK70882.1"/>
    </source>
</evidence>
<dbReference type="GO" id="GO:0016747">
    <property type="term" value="F:acyltransferase activity, transferring groups other than amino-acyl groups"/>
    <property type="evidence" value="ECO:0007669"/>
    <property type="project" value="InterPro"/>
</dbReference>
<dbReference type="PANTHER" id="PTHR43415:SF5">
    <property type="entry name" value="ACETYLTRANSFERASE"/>
    <property type="match status" value="1"/>
</dbReference>
<accession>A0A6N4QGV3</accession>
<gene>
    <name evidence="2" type="ORF">EHQ18_08830</name>
</gene>
<dbReference type="InterPro" id="IPR000182">
    <property type="entry name" value="GNAT_dom"/>
</dbReference>
<dbReference type="EMBL" id="RQFF01000026">
    <property type="protein sequence ID" value="TGK70882.1"/>
    <property type="molecule type" value="Genomic_DNA"/>
</dbReference>
<feature type="domain" description="N-acetyltransferase" evidence="1">
    <location>
        <begin position="3"/>
        <end position="170"/>
    </location>
</feature>
<dbReference type="AlphaFoldDB" id="A0A6N4QGV3"/>
<protein>
    <submittedName>
        <fullName evidence="2">N-acetyltransferase</fullName>
    </submittedName>
</protein>
<dbReference type="Gene3D" id="3.40.630.30">
    <property type="match status" value="1"/>
</dbReference>
<proteinExistence type="predicted"/>
<dbReference type="PROSITE" id="PS51186">
    <property type="entry name" value="GNAT"/>
    <property type="match status" value="1"/>
</dbReference>
<dbReference type="Proteomes" id="UP000297239">
    <property type="component" value="Unassembled WGS sequence"/>
</dbReference>
<dbReference type="SUPFAM" id="SSF55729">
    <property type="entry name" value="Acyl-CoA N-acyltransferases (Nat)"/>
    <property type="match status" value="1"/>
</dbReference>
<reference evidence="2" key="1">
    <citation type="journal article" date="2019" name="PLoS Negl. Trop. Dis.">
        <title>Revisiting the worldwide diversity of Leptospira species in the environment.</title>
        <authorList>
            <person name="Vincent A.T."/>
            <person name="Schiettekatte O."/>
            <person name="Bourhy P."/>
            <person name="Veyrier F.J."/>
            <person name="Picardeau M."/>
        </authorList>
    </citation>
    <scope>NUCLEOTIDE SEQUENCE [LARGE SCALE GENOMIC DNA]</scope>
    <source>
        <strain evidence="2">201800293</strain>
    </source>
</reference>
<dbReference type="PANTHER" id="PTHR43415">
    <property type="entry name" value="SPERMIDINE N(1)-ACETYLTRANSFERASE"/>
    <property type="match status" value="1"/>
</dbReference>